<feature type="domain" description="Nudix hydrolase" evidence="12">
    <location>
        <begin position="29"/>
        <end position="167"/>
    </location>
</feature>
<dbReference type="PANTHER" id="PTHR10885:SF0">
    <property type="entry name" value="ISOPENTENYL-DIPHOSPHATE DELTA-ISOMERASE"/>
    <property type="match status" value="1"/>
</dbReference>
<dbReference type="InterPro" id="IPR011876">
    <property type="entry name" value="IsopentenylPP_isomerase_typ1"/>
</dbReference>
<evidence type="ECO:0000256" key="9">
    <source>
        <dbReference type="ARBA" id="ARBA00023235"/>
    </source>
</evidence>
<keyword evidence="4 10" id="KW-0963">Cytoplasm</keyword>
<comment type="catalytic activity">
    <reaction evidence="10">
        <text>isopentenyl diphosphate = dimethylallyl diphosphate</text>
        <dbReference type="Rhea" id="RHEA:23284"/>
        <dbReference type="ChEBI" id="CHEBI:57623"/>
        <dbReference type="ChEBI" id="CHEBI:128769"/>
        <dbReference type="EC" id="5.3.3.2"/>
    </reaction>
</comment>
<comment type="subcellular location">
    <subcellularLocation>
        <location evidence="10">Cytoplasm</location>
    </subcellularLocation>
</comment>
<dbReference type="PANTHER" id="PTHR10885">
    <property type="entry name" value="ISOPENTENYL-DIPHOSPHATE DELTA-ISOMERASE"/>
    <property type="match status" value="1"/>
</dbReference>
<feature type="binding site" evidence="10">
    <location>
        <position position="89"/>
    </location>
    <ligand>
        <name>Mg(2+)</name>
        <dbReference type="ChEBI" id="CHEBI:18420"/>
    </ligand>
</feature>
<evidence type="ECO:0000256" key="11">
    <source>
        <dbReference type="PIRSR" id="PIRSR018427-1"/>
    </source>
</evidence>
<feature type="active site" evidence="10 11">
    <location>
        <position position="118"/>
    </location>
</feature>
<feature type="binding site" evidence="10">
    <location>
        <position position="25"/>
    </location>
    <ligand>
        <name>Mn(2+)</name>
        <dbReference type="ChEBI" id="CHEBI:29035"/>
    </ligand>
</feature>
<dbReference type="GO" id="GO:0004452">
    <property type="term" value="F:isopentenyl-diphosphate delta-isomerase activity"/>
    <property type="evidence" value="ECO:0007669"/>
    <property type="project" value="UniProtKB-UniRule"/>
</dbReference>
<keyword evidence="9 10" id="KW-0413">Isomerase</keyword>
<dbReference type="PROSITE" id="PS51462">
    <property type="entry name" value="NUDIX"/>
    <property type="match status" value="1"/>
</dbReference>
<comment type="pathway">
    <text evidence="1 10">Isoprenoid biosynthesis; dimethylallyl diphosphate biosynthesis; dimethylallyl diphosphate from isopentenyl diphosphate: step 1/1.</text>
</comment>
<evidence type="ECO:0000256" key="8">
    <source>
        <dbReference type="ARBA" id="ARBA00023229"/>
    </source>
</evidence>
<proteinExistence type="inferred from homology"/>
<evidence type="ECO:0000256" key="2">
    <source>
        <dbReference type="ARBA" id="ARBA00007579"/>
    </source>
</evidence>
<dbReference type="InterPro" id="IPR056375">
    <property type="entry name" value="Idi_bact"/>
</dbReference>
<comment type="caution">
    <text evidence="13">The sequence shown here is derived from an EMBL/GenBank/DDBJ whole genome shotgun (WGS) entry which is preliminary data.</text>
</comment>
<dbReference type="NCBIfam" id="NF002995">
    <property type="entry name" value="PRK03759.1"/>
    <property type="match status" value="1"/>
</dbReference>
<organism evidence="13 14">
    <name type="scientific">Vibrio qingdaonensis</name>
    <dbReference type="NCBI Taxonomy" id="2829491"/>
    <lineage>
        <taxon>Bacteria</taxon>
        <taxon>Pseudomonadati</taxon>
        <taxon>Pseudomonadota</taxon>
        <taxon>Gammaproteobacteria</taxon>
        <taxon>Vibrionales</taxon>
        <taxon>Vibrionaceae</taxon>
        <taxon>Vibrio</taxon>
    </lineage>
</organism>
<feature type="binding site" evidence="10">
    <location>
        <position position="71"/>
    </location>
    <ligand>
        <name>Mn(2+)</name>
        <dbReference type="ChEBI" id="CHEBI:29035"/>
    </ligand>
</feature>
<dbReference type="EC" id="5.3.3.2" evidence="3 10"/>
<dbReference type="EMBL" id="JAKRRY010000039">
    <property type="protein sequence ID" value="MCW8348470.1"/>
    <property type="molecule type" value="Genomic_DNA"/>
</dbReference>
<dbReference type="RefSeq" id="WP_265676991.1">
    <property type="nucleotide sequence ID" value="NZ_JAKRRY010000039.1"/>
</dbReference>
<keyword evidence="6 10" id="KW-0460">Magnesium</keyword>
<dbReference type="GO" id="GO:0009240">
    <property type="term" value="P:isopentenyl diphosphate biosynthetic process"/>
    <property type="evidence" value="ECO:0007669"/>
    <property type="project" value="TreeGrafter"/>
</dbReference>
<dbReference type="GO" id="GO:0050992">
    <property type="term" value="P:dimethylallyl diphosphate biosynthetic process"/>
    <property type="evidence" value="ECO:0007669"/>
    <property type="project" value="UniProtKB-UniRule"/>
</dbReference>
<protein>
    <recommendedName>
        <fullName evidence="3 10">Isopentenyl-diphosphate Delta-isomerase</fullName>
        <shortName evidence="10">IPP isomerase</shortName>
        <ecNumber evidence="3 10">5.3.3.2</ecNumber>
    </recommendedName>
    <alternativeName>
        <fullName evidence="10">IPP:DMAPP isomerase</fullName>
    </alternativeName>
    <alternativeName>
        <fullName evidence="10">Isopentenyl pyrophosphate isomerase</fullName>
    </alternativeName>
</protein>
<evidence type="ECO:0000256" key="5">
    <source>
        <dbReference type="ARBA" id="ARBA00022723"/>
    </source>
</evidence>
<evidence type="ECO:0000259" key="12">
    <source>
        <dbReference type="PROSITE" id="PS51462"/>
    </source>
</evidence>
<comment type="function">
    <text evidence="10">Catalyzes the 1,3-allylic rearrangement of the homoallylic substrate isopentenyl (IPP) to its highly electrophilic allylic isomer, dimethylallyl diphosphate (DMAPP).</text>
</comment>
<evidence type="ECO:0000256" key="3">
    <source>
        <dbReference type="ARBA" id="ARBA00012057"/>
    </source>
</evidence>
<evidence type="ECO:0000256" key="7">
    <source>
        <dbReference type="ARBA" id="ARBA00023211"/>
    </source>
</evidence>
<feature type="binding site" evidence="10">
    <location>
        <position position="31"/>
    </location>
    <ligand>
        <name>Mn(2+)</name>
        <dbReference type="ChEBI" id="CHEBI:29035"/>
    </ligand>
</feature>
<dbReference type="InterPro" id="IPR015797">
    <property type="entry name" value="NUDIX_hydrolase-like_dom_sf"/>
</dbReference>
<evidence type="ECO:0000313" key="13">
    <source>
        <dbReference type="EMBL" id="MCW8348470.1"/>
    </source>
</evidence>
<dbReference type="Gene3D" id="3.90.79.10">
    <property type="entry name" value="Nucleoside Triphosphate Pyrophosphohydrolase"/>
    <property type="match status" value="1"/>
</dbReference>
<dbReference type="Proteomes" id="UP001155587">
    <property type="component" value="Unassembled WGS sequence"/>
</dbReference>
<comment type="cofactor">
    <cofactor evidence="10">
        <name>Mg(2+)</name>
        <dbReference type="ChEBI" id="CHEBI:18420"/>
    </cofactor>
    <text evidence="10">Binds 1 Mg(2+) ion per subunit. The magnesium ion binds only when substrate is bound.</text>
</comment>
<keyword evidence="5 10" id="KW-0479">Metal-binding</keyword>
<evidence type="ECO:0000256" key="6">
    <source>
        <dbReference type="ARBA" id="ARBA00022842"/>
    </source>
</evidence>
<keyword evidence="8 10" id="KW-0414">Isoprene biosynthesis</keyword>
<feature type="binding site" evidence="10">
    <location>
        <position position="116"/>
    </location>
    <ligand>
        <name>Mn(2+)</name>
        <dbReference type="ChEBI" id="CHEBI:29035"/>
    </ligand>
</feature>
<accession>A0A9X3HY58</accession>
<dbReference type="InterPro" id="IPR000086">
    <property type="entry name" value="NUDIX_hydrolase_dom"/>
</dbReference>
<dbReference type="HAMAP" id="MF_00202">
    <property type="entry name" value="Idi"/>
    <property type="match status" value="1"/>
</dbReference>
<dbReference type="CDD" id="cd02885">
    <property type="entry name" value="NUDIX_IPP_Isomerase"/>
    <property type="match status" value="1"/>
</dbReference>
<evidence type="ECO:0000256" key="4">
    <source>
        <dbReference type="ARBA" id="ARBA00022490"/>
    </source>
</evidence>
<evidence type="ECO:0000256" key="1">
    <source>
        <dbReference type="ARBA" id="ARBA00004826"/>
    </source>
</evidence>
<sequence length="183" mass="21237">MYDDVVIIVDRLGNQIGVEEKLNAHRLGLRHLAFSVLLYRKTSDGFEYLLQKRALNKYHSGGLWTNTCCSHPRPDEKITQASSRRLYEEMGIEDKLNLEEIGCISYCAKFSNGLTENELDHVVIANIDDISTRLNPDEASDCKWWKEDELDANLHTHRDEFTAWFTLVYNKVKQHIHNLELNS</sequence>
<keyword evidence="7 10" id="KW-0464">Manganese</keyword>
<dbReference type="Pfam" id="PF00293">
    <property type="entry name" value="NUDIX"/>
    <property type="match status" value="1"/>
</dbReference>
<comment type="cofactor">
    <cofactor evidence="10">
        <name>Mn(2+)</name>
        <dbReference type="ChEBI" id="CHEBI:29035"/>
    </cofactor>
    <text evidence="10">Binds 1 Mn(2+) ion per subunit.</text>
</comment>
<keyword evidence="14" id="KW-1185">Reference proteome</keyword>
<evidence type="ECO:0000256" key="10">
    <source>
        <dbReference type="HAMAP-Rule" id="MF_00202"/>
    </source>
</evidence>
<dbReference type="GO" id="GO:0046872">
    <property type="term" value="F:metal ion binding"/>
    <property type="evidence" value="ECO:0007669"/>
    <property type="project" value="UniProtKB-KW"/>
</dbReference>
<dbReference type="AlphaFoldDB" id="A0A9X3HY58"/>
<evidence type="ECO:0000313" key="14">
    <source>
        <dbReference type="Proteomes" id="UP001155587"/>
    </source>
</evidence>
<gene>
    <name evidence="10 13" type="primary">idi</name>
    <name evidence="13" type="ORF">MD535_21015</name>
</gene>
<reference evidence="13" key="1">
    <citation type="submission" date="2022-02" db="EMBL/GenBank/DDBJ databases">
        <title>Vibrio sp. nov, a new bacterium isolated from seawater.</title>
        <authorList>
            <person name="Yuan Y."/>
        </authorList>
    </citation>
    <scope>NUCLEOTIDE SEQUENCE</scope>
    <source>
        <strain evidence="13">ZSDZ65</strain>
    </source>
</reference>
<comment type="similarity">
    <text evidence="2 10">Belongs to the IPP isomerase type 1 family.</text>
</comment>
<dbReference type="PIRSF" id="PIRSF018427">
    <property type="entry name" value="Isopntndiph_ism"/>
    <property type="match status" value="1"/>
</dbReference>
<feature type="active site" evidence="10 11">
    <location>
        <position position="69"/>
    </location>
</feature>
<dbReference type="GO" id="GO:0005737">
    <property type="term" value="C:cytoplasm"/>
    <property type="evidence" value="ECO:0007669"/>
    <property type="project" value="UniProtKB-SubCell"/>
</dbReference>
<dbReference type="NCBIfam" id="TIGR02150">
    <property type="entry name" value="IPP_isom_1"/>
    <property type="match status" value="1"/>
</dbReference>
<name>A0A9X3HY58_9VIBR</name>
<feature type="binding site" evidence="10">
    <location>
        <position position="118"/>
    </location>
    <ligand>
        <name>Mn(2+)</name>
        <dbReference type="ChEBI" id="CHEBI:29035"/>
    </ligand>
</feature>
<dbReference type="SUPFAM" id="SSF55811">
    <property type="entry name" value="Nudix"/>
    <property type="match status" value="1"/>
</dbReference>